<dbReference type="AlphaFoldDB" id="A0A0U3I5D5"/>
<evidence type="ECO:0000313" key="2">
    <source>
        <dbReference type="Proteomes" id="UP000069015"/>
    </source>
</evidence>
<reference evidence="1 2" key="1">
    <citation type="submission" date="2015-12" db="EMBL/GenBank/DDBJ databases">
        <title>Complete genome sequence of Pseudoalteromonas rubra SCSIO 6842, harboring a conjugative plasmid.</title>
        <authorList>
            <person name="Li B."/>
            <person name="Wang X."/>
        </authorList>
    </citation>
    <scope>NUCLEOTIDE SEQUENCE [LARGE SCALE GENOMIC DNA]</scope>
    <source>
        <strain evidence="1 2">SCSIO 6842</strain>
    </source>
</reference>
<gene>
    <name evidence="1" type="ORF">AT705_07955</name>
</gene>
<dbReference type="EMBL" id="CP013611">
    <property type="protein sequence ID" value="ALU42880.1"/>
    <property type="molecule type" value="Genomic_DNA"/>
</dbReference>
<accession>A0A0U3I5D5</accession>
<evidence type="ECO:0000313" key="1">
    <source>
        <dbReference type="EMBL" id="ALU42880.1"/>
    </source>
</evidence>
<organism evidence="1 2">
    <name type="scientific">Pseudoalteromonas rubra</name>
    <dbReference type="NCBI Taxonomy" id="43658"/>
    <lineage>
        <taxon>Bacteria</taxon>
        <taxon>Pseudomonadati</taxon>
        <taxon>Pseudomonadota</taxon>
        <taxon>Gammaproteobacteria</taxon>
        <taxon>Alteromonadales</taxon>
        <taxon>Pseudoalteromonadaceae</taxon>
        <taxon>Pseudoalteromonas</taxon>
    </lineage>
</organism>
<proteinExistence type="predicted"/>
<name>A0A0U3I5D5_9GAMM</name>
<dbReference type="KEGG" id="prr:AT705_07955"/>
<sequence length="84" mass="9281">MRTDIKLRLLFINNYKKLVSTDHNSQGLSSSSLVGSILKVLINNKVSLAGNTYETNAAQTTFITRIICDTSIPHNNNTAGFYFA</sequence>
<protein>
    <submittedName>
        <fullName evidence="1">Uncharacterized protein</fullName>
    </submittedName>
</protein>
<dbReference type="Proteomes" id="UP000069015">
    <property type="component" value="Chromosome 1"/>
</dbReference>